<dbReference type="InterPro" id="IPR006304">
    <property type="entry name" value="T3SS_SpaR/YscT"/>
</dbReference>
<accession>A0A494XFG8</accession>
<keyword evidence="10" id="KW-1185">Reference proteome</keyword>
<feature type="transmembrane region" description="Helical" evidence="7">
    <location>
        <begin position="171"/>
        <end position="189"/>
    </location>
</feature>
<feature type="transmembrane region" description="Helical" evidence="7">
    <location>
        <begin position="77"/>
        <end position="97"/>
    </location>
</feature>
<protein>
    <submittedName>
        <fullName evidence="9">EscT/YscT/HrcT family type III secretion system export apparatus protein</fullName>
    </submittedName>
</protein>
<evidence type="ECO:0000256" key="7">
    <source>
        <dbReference type="RuleBase" id="RU362072"/>
    </source>
</evidence>
<evidence type="ECO:0000313" key="9">
    <source>
        <dbReference type="EMBL" id="RKP46889.1"/>
    </source>
</evidence>
<evidence type="ECO:0000256" key="4">
    <source>
        <dbReference type="ARBA" id="ARBA00022692"/>
    </source>
</evidence>
<comment type="similarity">
    <text evidence="2 7">Belongs to the FliR/MopE/SpaR family.</text>
</comment>
<feature type="region of interest" description="Disordered" evidence="8">
    <location>
        <begin position="1"/>
        <end position="20"/>
    </location>
</feature>
<evidence type="ECO:0000256" key="6">
    <source>
        <dbReference type="ARBA" id="ARBA00023136"/>
    </source>
</evidence>
<evidence type="ECO:0000256" key="8">
    <source>
        <dbReference type="SAM" id="MobiDB-lite"/>
    </source>
</evidence>
<dbReference type="GO" id="GO:0005886">
    <property type="term" value="C:plasma membrane"/>
    <property type="evidence" value="ECO:0007669"/>
    <property type="project" value="UniProtKB-SubCell"/>
</dbReference>
<dbReference type="AlphaFoldDB" id="A0A494XFG8"/>
<dbReference type="NCBIfam" id="TIGR01401">
    <property type="entry name" value="fliR_like_III"/>
    <property type="match status" value="1"/>
</dbReference>
<feature type="transmembrane region" description="Helical" evidence="7">
    <location>
        <begin position="117"/>
        <end position="141"/>
    </location>
</feature>
<keyword evidence="5 7" id="KW-1133">Transmembrane helix</keyword>
<dbReference type="PANTHER" id="PTHR30065:SF1">
    <property type="entry name" value="SURFACE PRESENTATION OF ANTIGENS PROTEIN SPAR"/>
    <property type="match status" value="1"/>
</dbReference>
<evidence type="ECO:0000256" key="5">
    <source>
        <dbReference type="ARBA" id="ARBA00022989"/>
    </source>
</evidence>
<feature type="transmembrane region" description="Helical" evidence="7">
    <location>
        <begin position="227"/>
        <end position="249"/>
    </location>
</feature>
<keyword evidence="4 7" id="KW-0812">Transmembrane</keyword>
<dbReference type="Proteomes" id="UP000280434">
    <property type="component" value="Unassembled WGS sequence"/>
</dbReference>
<dbReference type="OrthoDB" id="9153610at2"/>
<dbReference type="PRINTS" id="PR00953">
    <property type="entry name" value="TYPE3IMRPROT"/>
</dbReference>
<evidence type="ECO:0000256" key="3">
    <source>
        <dbReference type="ARBA" id="ARBA00022475"/>
    </source>
</evidence>
<feature type="transmembrane region" description="Helical" evidence="7">
    <location>
        <begin position="49"/>
        <end position="70"/>
    </location>
</feature>
<comment type="subcellular location">
    <subcellularLocation>
        <location evidence="1 7">Cell membrane</location>
        <topology evidence="1 7">Multi-pass membrane protein</topology>
    </subcellularLocation>
</comment>
<dbReference type="InterPro" id="IPR002010">
    <property type="entry name" value="T3SS_IM_R"/>
</dbReference>
<evidence type="ECO:0000256" key="1">
    <source>
        <dbReference type="ARBA" id="ARBA00004651"/>
    </source>
</evidence>
<dbReference type="PANTHER" id="PTHR30065">
    <property type="entry name" value="FLAGELLAR BIOSYNTHETIC PROTEIN FLIR"/>
    <property type="match status" value="1"/>
</dbReference>
<organism evidence="9 10">
    <name type="scientific">Trinickia fusca</name>
    <dbReference type="NCBI Taxonomy" id="2419777"/>
    <lineage>
        <taxon>Bacteria</taxon>
        <taxon>Pseudomonadati</taxon>
        <taxon>Pseudomonadota</taxon>
        <taxon>Betaproteobacteria</taxon>
        <taxon>Burkholderiales</taxon>
        <taxon>Burkholderiaceae</taxon>
        <taxon>Trinickia</taxon>
    </lineage>
</organism>
<dbReference type="EMBL" id="RBZV01000006">
    <property type="protein sequence ID" value="RKP46889.1"/>
    <property type="molecule type" value="Genomic_DNA"/>
</dbReference>
<comment type="caution">
    <text evidence="9">The sequence shown here is derived from an EMBL/GenBank/DDBJ whole genome shotgun (WGS) entry which is preliminary data.</text>
</comment>
<evidence type="ECO:0000313" key="10">
    <source>
        <dbReference type="Proteomes" id="UP000280434"/>
    </source>
</evidence>
<keyword evidence="6 7" id="KW-0472">Membrane</keyword>
<evidence type="ECO:0000256" key="2">
    <source>
        <dbReference type="ARBA" id="ARBA00009772"/>
    </source>
</evidence>
<name>A0A494XFG8_9BURK</name>
<keyword evidence="3 7" id="KW-1003">Cell membrane</keyword>
<dbReference type="GO" id="GO:0006605">
    <property type="term" value="P:protein targeting"/>
    <property type="evidence" value="ECO:0007669"/>
    <property type="project" value="UniProtKB-UniRule"/>
</dbReference>
<sequence length="299" mass="32716">MSGSPGSRRVRRDTVEPAPRRWRRRERCRFAYRGGGMMAMSPAQMPFDWVAAAALGSARLIGCVNFIPAFGRQNLTVLMRNAVALAIGLPFIVAIHERIDGTAVGVTWLGWLALKEGAIGCLIGLLLATPFWAFMSVGVLIDNQRGANAAQQINPTLPADSSVLGEMIQRVLILVLVEAGVFPVIFKVIGDSYTVWPVLQLVPDVTGPQLGAYLAAFQRMLVEGLQYSSPILVLLLLLEFVFALASVIVKGMPVHEMAMPIKSLLSLVVLALYATNLFDYGAREFGEWLPSLEHMVIRR</sequence>
<dbReference type="Pfam" id="PF01311">
    <property type="entry name" value="Bac_export_1"/>
    <property type="match status" value="1"/>
</dbReference>
<gene>
    <name evidence="9" type="ORF">D7S89_16180</name>
</gene>
<proteinExistence type="inferred from homology"/>
<reference evidence="9 10" key="1">
    <citation type="submission" date="2018-10" db="EMBL/GenBank/DDBJ databases">
        <title>Paraburkholderia sp. 7MK8-2, isolated from soil.</title>
        <authorList>
            <person name="Gao Z.-H."/>
            <person name="Qiu L.-H."/>
        </authorList>
    </citation>
    <scope>NUCLEOTIDE SEQUENCE [LARGE SCALE GENOMIC DNA]</scope>
    <source>
        <strain evidence="9 10">7MK8-2</strain>
    </source>
</reference>